<comment type="caution">
    <text evidence="1">The sequence shown here is derived from an EMBL/GenBank/DDBJ whole genome shotgun (WGS) entry which is preliminary data.</text>
</comment>
<accession>A0ACC1L256</accession>
<gene>
    <name evidence="1" type="ORF">H4R21_003736</name>
</gene>
<dbReference type="EMBL" id="JANBUN010001257">
    <property type="protein sequence ID" value="KAJ2798920.1"/>
    <property type="molecule type" value="Genomic_DNA"/>
</dbReference>
<name>A0ACC1L256_9FUNG</name>
<proteinExistence type="predicted"/>
<protein>
    <submittedName>
        <fullName evidence="1">Uncharacterized protein</fullName>
    </submittedName>
</protein>
<dbReference type="Proteomes" id="UP001140087">
    <property type="component" value="Unassembled WGS sequence"/>
</dbReference>
<evidence type="ECO:0000313" key="1">
    <source>
        <dbReference type="EMBL" id="KAJ2798920.1"/>
    </source>
</evidence>
<sequence>MSLTMDADEDCWIVVDKTAGGELRAKGSHESMYAGADHERARVHMQNRSGGLAPELVEWIHNAAQEGAPKSPFRTNSSSVGNRQRSATMAGSDASSVASHDSDMFNEGTFIAKIVEVRLRGASRAMNLQCVAQVGDEKLAIAPVGSRLVEPGVWASRLNDTFVFDVARGFTFNLCVYGTLPAQPRAMLPHRMSLRHSLARNSIAVSTMSNTSLASAGSTRASAKIKRGLRKIFRNRPDEGDADDPAYCGVDAAADEGNPAVQTGVVLTERQTDDYGRALEVQHHAGESAASSRHGSFAQDAPGLVLPLHLQPPPAQPQQQQLPLHQHPAISRLSSYLPRSRTSTVASAHEIGYNGPRLRAFSNAASVGGTPAPQALGELYLDLKVDRREKRRATFTLPAINQEQVMMRGGAHVELEVIMEYGIMVHETCEERVRRQQQEQEQRRAATAAAMSSPEDERRQRVERQWAAVDEQDRQPRLRGHLSVFTRNGRVSTWRRYWAVLCPTRILFYDNEADEARGAVPVKMSLFHMHRAGAPETDLVSVGPTGIELHLSPLAMTDRHRRKSAFPRPQQTAADVRRDAARHAMPDVGGLTLTPRRVHELSAMLPDLDDATLEMYKDWHCRVYLLMDTMDDRARWLQELKVTCVPSCEFARFRTRQRGKWRTQDFEAAAASLRTAAAAAVEELTPKFHAPALPPADGGNSSDEELEGATLTSISGLRNAAPARPPRKPVAFGKPGALGKPAALGKPVLVVEPAAKPMAFGKPATFDIVVSAADSTVRLPAPPAKKKIRAGRRRSSSVGDLRAAVSPPPASVRTLARRDSAASMLVEVVGKAVERRPGTVSRRFLFVWNASDI</sequence>
<organism evidence="1 2">
    <name type="scientific">Coemansia helicoidea</name>
    <dbReference type="NCBI Taxonomy" id="1286919"/>
    <lineage>
        <taxon>Eukaryota</taxon>
        <taxon>Fungi</taxon>
        <taxon>Fungi incertae sedis</taxon>
        <taxon>Zoopagomycota</taxon>
        <taxon>Kickxellomycotina</taxon>
        <taxon>Kickxellomycetes</taxon>
        <taxon>Kickxellales</taxon>
        <taxon>Kickxellaceae</taxon>
        <taxon>Coemansia</taxon>
    </lineage>
</organism>
<keyword evidence="2" id="KW-1185">Reference proteome</keyword>
<reference evidence="1" key="1">
    <citation type="submission" date="2022-07" db="EMBL/GenBank/DDBJ databases">
        <title>Phylogenomic reconstructions and comparative analyses of Kickxellomycotina fungi.</title>
        <authorList>
            <person name="Reynolds N.K."/>
            <person name="Stajich J.E."/>
            <person name="Barry K."/>
            <person name="Grigoriev I.V."/>
            <person name="Crous P."/>
            <person name="Smith M.E."/>
        </authorList>
    </citation>
    <scope>NUCLEOTIDE SEQUENCE</scope>
    <source>
        <strain evidence="1">BCRC 34780</strain>
    </source>
</reference>
<evidence type="ECO:0000313" key="2">
    <source>
        <dbReference type="Proteomes" id="UP001140087"/>
    </source>
</evidence>